<feature type="transmembrane region" description="Helical" evidence="8">
    <location>
        <begin position="117"/>
        <end position="137"/>
    </location>
</feature>
<keyword evidence="6 8" id="KW-0472">Membrane</keyword>
<dbReference type="Pfam" id="PF01490">
    <property type="entry name" value="Aa_trans"/>
    <property type="match status" value="1"/>
</dbReference>
<feature type="transmembrane region" description="Helical" evidence="8">
    <location>
        <begin position="363"/>
        <end position="384"/>
    </location>
</feature>
<evidence type="ECO:0000256" key="8">
    <source>
        <dbReference type="SAM" id="Phobius"/>
    </source>
</evidence>
<evidence type="ECO:0000256" key="6">
    <source>
        <dbReference type="ARBA" id="ARBA00023136"/>
    </source>
</evidence>
<dbReference type="EMBL" id="CAJFCV020000002">
    <property type="protein sequence ID" value="CAG9099438.1"/>
    <property type="molecule type" value="Genomic_DNA"/>
</dbReference>
<evidence type="ECO:0000256" key="4">
    <source>
        <dbReference type="ARBA" id="ARBA00022737"/>
    </source>
</evidence>
<keyword evidence="3 8" id="KW-0812">Transmembrane</keyword>
<feature type="region of interest" description="Disordered" evidence="7">
    <location>
        <begin position="505"/>
        <end position="525"/>
    </location>
</feature>
<feature type="domain" description="Amino acid transporter transmembrane" evidence="9">
    <location>
        <begin position="29"/>
        <end position="389"/>
    </location>
</feature>
<feature type="transmembrane region" description="Helical" evidence="8">
    <location>
        <begin position="179"/>
        <end position="202"/>
    </location>
</feature>
<feature type="transmembrane region" description="Helical" evidence="8">
    <location>
        <begin position="61"/>
        <end position="81"/>
    </location>
</feature>
<dbReference type="SUPFAM" id="SSF52058">
    <property type="entry name" value="L domain-like"/>
    <property type="match status" value="1"/>
</dbReference>
<dbReference type="SMART" id="SM00369">
    <property type="entry name" value="LRR_TYP"/>
    <property type="match status" value="6"/>
</dbReference>
<dbReference type="EMBL" id="CAJFDI010000002">
    <property type="protein sequence ID" value="CAD5216381.1"/>
    <property type="molecule type" value="Genomic_DNA"/>
</dbReference>
<keyword evidence="2" id="KW-0433">Leucine-rich repeat</keyword>
<dbReference type="AlphaFoldDB" id="A0A7I8WWL6"/>
<dbReference type="InterPro" id="IPR025875">
    <property type="entry name" value="Leu-rich_rpt_4"/>
</dbReference>
<feature type="compositionally biased region" description="Basic and acidic residues" evidence="7">
    <location>
        <begin position="516"/>
        <end position="525"/>
    </location>
</feature>
<dbReference type="OrthoDB" id="7451790at2759"/>
<dbReference type="InterPro" id="IPR001611">
    <property type="entry name" value="Leu-rich_rpt"/>
</dbReference>
<dbReference type="InterPro" id="IPR050836">
    <property type="entry name" value="SDS22/Internalin_LRR"/>
</dbReference>
<feature type="transmembrane region" description="Helical" evidence="8">
    <location>
        <begin position="222"/>
        <end position="243"/>
    </location>
</feature>
<evidence type="ECO:0000256" key="3">
    <source>
        <dbReference type="ARBA" id="ARBA00022692"/>
    </source>
</evidence>
<accession>A0A7I8WWL6</accession>
<dbReference type="InterPro" id="IPR032675">
    <property type="entry name" value="LRR_dom_sf"/>
</dbReference>
<evidence type="ECO:0000256" key="5">
    <source>
        <dbReference type="ARBA" id="ARBA00022989"/>
    </source>
</evidence>
<reference evidence="10" key="1">
    <citation type="submission" date="2020-09" db="EMBL/GenBank/DDBJ databases">
        <authorList>
            <person name="Kikuchi T."/>
        </authorList>
    </citation>
    <scope>NUCLEOTIDE SEQUENCE</scope>
    <source>
        <strain evidence="10">Ka4C1</strain>
    </source>
</reference>
<dbReference type="SMART" id="SM00365">
    <property type="entry name" value="LRR_SD22"/>
    <property type="match status" value="10"/>
</dbReference>
<dbReference type="PANTHER" id="PTHR46652">
    <property type="entry name" value="LEUCINE-RICH REPEAT AND IQ DOMAIN-CONTAINING PROTEIN 1-RELATED"/>
    <property type="match status" value="1"/>
</dbReference>
<dbReference type="Gene3D" id="1.20.1740.10">
    <property type="entry name" value="Amino acid/polyamine transporter I"/>
    <property type="match status" value="1"/>
</dbReference>
<dbReference type="GO" id="GO:0016020">
    <property type="term" value="C:membrane"/>
    <property type="evidence" value="ECO:0007669"/>
    <property type="project" value="UniProtKB-SubCell"/>
</dbReference>
<comment type="caution">
    <text evidence="10">The sequence shown here is derived from an EMBL/GenBank/DDBJ whole genome shotgun (WGS) entry which is preliminary data.</text>
</comment>
<dbReference type="FunFam" id="1.20.1740.10:FF:000052">
    <property type="entry name" value="Lysine histidine transporter-like 3"/>
    <property type="match status" value="1"/>
</dbReference>
<proteinExistence type="predicted"/>
<dbReference type="Pfam" id="PF12799">
    <property type="entry name" value="LRR_4"/>
    <property type="match status" value="2"/>
</dbReference>
<evidence type="ECO:0000256" key="1">
    <source>
        <dbReference type="ARBA" id="ARBA00004370"/>
    </source>
</evidence>
<evidence type="ECO:0000256" key="7">
    <source>
        <dbReference type="SAM" id="MobiDB-lite"/>
    </source>
</evidence>
<feature type="transmembrane region" description="Helical" evidence="8">
    <location>
        <begin position="149"/>
        <end position="172"/>
    </location>
</feature>
<evidence type="ECO:0000313" key="11">
    <source>
        <dbReference type="Proteomes" id="UP000659654"/>
    </source>
</evidence>
<sequence length="825" mass="91426">MRSLECADSIPLLHSNEKSDMQFKQPKKGINWVIAAAFIVADMAGGGVVTMPVALLKSGGLIGGLVIFVVATAFCYTAHLLGENWTIMKKRWPEYSSHCRKPYPEMAFRAIGPKARLLTVGTIHAMLFGVSVVYLLLSAKIINNLISSLMSFNIGECRMLVALAVVLFPVTLLKSPQDFWIAVVLAMVTTVIAVILIVAGILKDHGVCGVNAHFPLFNSEEFIMSLGIFMFAFGGHAVFPTIINDMRRPKEFTKSAFLGFLGVCILYLPVTVLGYAVYGDSLTDSIISSIQSKQIQEAANLFIAAHCVLTLTITINPLNQELENSLGLPHGFGVGRVAVRAFILSSVTFLALSIPSFGPLLNVIGGTTVALTSAVLPCLFSMFLKAMERDVTKAGYLSLAQAIKLTPWPRLIANFLVIVLAILFGTVTTISAWKDLYVSEMSAPCYSMNYHITISQTNHCCPQEIADECRPGETCEWPPTLVRSLQVSKIIIYLYMSDQNLAEQGPLQNDEEGQGDEQHGKEKQKREYNQFDLSVIPVDETDIDLTHTVADRIPDLSRFTKLKNLSLRTNLIKEINENVRITQLTEIDLYDNQIEKVQNLDCLINLEILDLSHNRIRTIEGLDNLKSLKKLYLVCNKITSLAGLENLVNLELLEAGDNKIKVIENIGHLKKLKELYLGKNKISKLENLENLQGLKVLSVPGNRLTSLGDISYLKELEELHISSQGIEDISGIEQLTNLSIVDAGDNSISVIPQLSKLENLEDLWLNDNKISSWKEIEKLGSVKALRTLYLERNPIYHEDPTAYRRKVILTLPQLTQVDAIACKPT</sequence>
<dbReference type="Gene3D" id="3.80.10.10">
    <property type="entry name" value="Ribonuclease Inhibitor"/>
    <property type="match status" value="2"/>
</dbReference>
<dbReference type="SMR" id="A0A7I8WWL6"/>
<feature type="transmembrane region" description="Helical" evidence="8">
    <location>
        <begin position="255"/>
        <end position="278"/>
    </location>
</feature>
<dbReference type="Proteomes" id="UP000659654">
    <property type="component" value="Unassembled WGS sequence"/>
</dbReference>
<keyword evidence="5 8" id="KW-1133">Transmembrane helix</keyword>
<keyword evidence="11" id="KW-1185">Reference proteome</keyword>
<dbReference type="InterPro" id="IPR003591">
    <property type="entry name" value="Leu-rich_rpt_typical-subtyp"/>
</dbReference>
<dbReference type="Proteomes" id="UP000582659">
    <property type="component" value="Unassembled WGS sequence"/>
</dbReference>
<organism evidence="10 11">
    <name type="scientific">Bursaphelenchus xylophilus</name>
    <name type="common">Pinewood nematode worm</name>
    <name type="synonym">Aphelenchoides xylophilus</name>
    <dbReference type="NCBI Taxonomy" id="6326"/>
    <lineage>
        <taxon>Eukaryota</taxon>
        <taxon>Metazoa</taxon>
        <taxon>Ecdysozoa</taxon>
        <taxon>Nematoda</taxon>
        <taxon>Chromadorea</taxon>
        <taxon>Rhabditida</taxon>
        <taxon>Tylenchina</taxon>
        <taxon>Tylenchomorpha</taxon>
        <taxon>Aphelenchoidea</taxon>
        <taxon>Aphelenchoididae</taxon>
        <taxon>Bursaphelenchus</taxon>
    </lineage>
</organism>
<protein>
    <submittedName>
        <fullName evidence="10">(pine wood nematode) hypothetical protein</fullName>
    </submittedName>
</protein>
<dbReference type="PANTHER" id="PTHR46652:SF3">
    <property type="entry name" value="LEUCINE-RICH REPEAT-CONTAINING PROTEIN 9"/>
    <property type="match status" value="1"/>
</dbReference>
<gene>
    <name evidence="10" type="ORF">BXYJ_LOCUS4501</name>
</gene>
<feature type="transmembrane region" description="Helical" evidence="8">
    <location>
        <begin position="411"/>
        <end position="433"/>
    </location>
</feature>
<name>A0A7I8WWL6_BURXY</name>
<evidence type="ECO:0000259" key="9">
    <source>
        <dbReference type="Pfam" id="PF01490"/>
    </source>
</evidence>
<keyword evidence="4" id="KW-0677">Repeat</keyword>
<comment type="subcellular location">
    <subcellularLocation>
        <location evidence="1">Membrane</location>
    </subcellularLocation>
</comment>
<evidence type="ECO:0000313" key="10">
    <source>
        <dbReference type="EMBL" id="CAD5216381.1"/>
    </source>
</evidence>
<feature type="transmembrane region" description="Helical" evidence="8">
    <location>
        <begin position="30"/>
        <end position="55"/>
    </location>
</feature>
<evidence type="ECO:0000256" key="2">
    <source>
        <dbReference type="ARBA" id="ARBA00022614"/>
    </source>
</evidence>
<dbReference type="InterPro" id="IPR013057">
    <property type="entry name" value="AA_transpt_TM"/>
</dbReference>
<dbReference type="PROSITE" id="PS51450">
    <property type="entry name" value="LRR"/>
    <property type="match status" value="7"/>
</dbReference>